<reference evidence="1 2" key="1">
    <citation type="submission" date="2022-09" db="EMBL/GenBank/DDBJ databases">
        <authorList>
            <person name="Kop L."/>
        </authorList>
    </citation>
    <scope>NUCLEOTIDE SEQUENCE [LARGE SCALE GENOMIC DNA]</scope>
    <source>
        <strain evidence="1 2">347</strain>
    </source>
</reference>
<dbReference type="EMBL" id="OX336137">
    <property type="protein sequence ID" value="CAI2719127.1"/>
    <property type="molecule type" value="Genomic_DNA"/>
</dbReference>
<name>A0ABM9HGF3_9BACT</name>
<gene>
    <name evidence="1" type="ORF">NSPWAT_2271</name>
</gene>
<organism evidence="1 2">
    <name type="scientific">Nitrospina watsonii</name>
    <dbReference type="NCBI Taxonomy" id="1323948"/>
    <lineage>
        <taxon>Bacteria</taxon>
        <taxon>Pseudomonadati</taxon>
        <taxon>Nitrospinota/Tectimicrobiota group</taxon>
        <taxon>Nitrospinota</taxon>
        <taxon>Nitrospinia</taxon>
        <taxon>Nitrospinales</taxon>
        <taxon>Nitrospinaceae</taxon>
        <taxon>Nitrospina</taxon>
    </lineage>
</organism>
<accession>A0ABM9HGF3</accession>
<dbReference type="Proteomes" id="UP001157733">
    <property type="component" value="Chromosome"/>
</dbReference>
<proteinExistence type="predicted"/>
<evidence type="ECO:0000313" key="2">
    <source>
        <dbReference type="Proteomes" id="UP001157733"/>
    </source>
</evidence>
<sequence>MPPAAPSASVWSCPIPSIKSSPVSSAALSFPSNNRPGYEKQKGLAMVAKPFPIFGEPCRNRTYNLLIKSQLLCQLS</sequence>
<protein>
    <submittedName>
        <fullName evidence="1">Uncharacterized protein</fullName>
    </submittedName>
</protein>
<keyword evidence="2" id="KW-1185">Reference proteome</keyword>
<evidence type="ECO:0000313" key="1">
    <source>
        <dbReference type="EMBL" id="CAI2719127.1"/>
    </source>
</evidence>